<feature type="chain" id="PRO_5012285239" evidence="1">
    <location>
        <begin position="24"/>
        <end position="260"/>
    </location>
</feature>
<protein>
    <submittedName>
        <fullName evidence="2">Uncharacterized protein</fullName>
    </submittedName>
</protein>
<name>A0A226EUC8_FOLCA</name>
<gene>
    <name evidence="2" type="ORF">Fcan01_06149</name>
</gene>
<keyword evidence="3" id="KW-1185">Reference proteome</keyword>
<dbReference type="OrthoDB" id="10543962at2759"/>
<dbReference type="AlphaFoldDB" id="A0A226EUC8"/>
<evidence type="ECO:0000256" key="1">
    <source>
        <dbReference type="SAM" id="SignalP"/>
    </source>
</evidence>
<dbReference type="EMBL" id="LNIX01000002">
    <property type="protein sequence ID" value="OXA61129.1"/>
    <property type="molecule type" value="Genomic_DNA"/>
</dbReference>
<keyword evidence="1" id="KW-0732">Signal</keyword>
<organism evidence="2 3">
    <name type="scientific">Folsomia candida</name>
    <name type="common">Springtail</name>
    <dbReference type="NCBI Taxonomy" id="158441"/>
    <lineage>
        <taxon>Eukaryota</taxon>
        <taxon>Metazoa</taxon>
        <taxon>Ecdysozoa</taxon>
        <taxon>Arthropoda</taxon>
        <taxon>Hexapoda</taxon>
        <taxon>Collembola</taxon>
        <taxon>Entomobryomorpha</taxon>
        <taxon>Isotomoidea</taxon>
        <taxon>Isotomidae</taxon>
        <taxon>Proisotominae</taxon>
        <taxon>Folsomia</taxon>
    </lineage>
</organism>
<feature type="signal peptide" evidence="1">
    <location>
        <begin position="1"/>
        <end position="23"/>
    </location>
</feature>
<comment type="caution">
    <text evidence="2">The sequence shown here is derived from an EMBL/GenBank/DDBJ whole genome shotgun (WGS) entry which is preliminary data.</text>
</comment>
<evidence type="ECO:0000313" key="2">
    <source>
        <dbReference type="EMBL" id="OXA61129.1"/>
    </source>
</evidence>
<proteinExistence type="predicted"/>
<sequence>MSKTIILSFVAFTLEFLLQECSSRAIYNPGTVSETEVTHFEFIQRLGNPCGIVRLEQASPNSEYHSSYYVDDSSNNTLFYQSMVQLVDAGLEKMRLLQNPEQVWVLFFDDQLFRDIYNSGIFLAAHLHIMGMDRQLTVVGVNEVSDDNIDETDGLPSWRYLRCGNESGAFMLRLAEMTLQMENILCTVVNSATVAQRATFRESFNKLVSTTFFRYHSSCSTLQTRDCLVMKETRDTLNAMSAKFNSMTKNSNSSNESNDI</sequence>
<evidence type="ECO:0000313" key="3">
    <source>
        <dbReference type="Proteomes" id="UP000198287"/>
    </source>
</evidence>
<accession>A0A226EUC8</accession>
<reference evidence="2 3" key="1">
    <citation type="submission" date="2015-12" db="EMBL/GenBank/DDBJ databases">
        <title>The genome of Folsomia candida.</title>
        <authorList>
            <person name="Faddeeva A."/>
            <person name="Derks M.F."/>
            <person name="Anvar Y."/>
            <person name="Smit S."/>
            <person name="Van Straalen N."/>
            <person name="Roelofs D."/>
        </authorList>
    </citation>
    <scope>NUCLEOTIDE SEQUENCE [LARGE SCALE GENOMIC DNA]</scope>
    <source>
        <strain evidence="2 3">VU population</strain>
        <tissue evidence="2">Whole body</tissue>
    </source>
</reference>
<dbReference type="Proteomes" id="UP000198287">
    <property type="component" value="Unassembled WGS sequence"/>
</dbReference>